<name>A0ABY4S6W0_AQUTE</name>
<proteinExistence type="predicted"/>
<dbReference type="SUPFAM" id="SSF102588">
    <property type="entry name" value="LmbE-like"/>
    <property type="match status" value="1"/>
</dbReference>
<sequence length="263" mass="28005">MDAVAPAPLIHGQGTPAAAWAACPLLQALPRLEAMALLPDGRRAVVVAPHPDDEVLAVGGLLWQWSGAGRTLKVLGVTDGEVGVPEGDPTPPDSLAATRRQERRQGLARLGLPADAIHPLGLPDGGVTLHEGALVQALLPLLQPGDRVFTTWRHDGHPDHEATGRACAAACAATGAELVEVPVWTWHWAEPGDARVPWQRLRQLMLPPEALRAKREALALHHSQLQAPAGAQPILPPWALARWLRPVEYVMAPAIDPPPGWPA</sequence>
<dbReference type="InterPro" id="IPR024078">
    <property type="entry name" value="LmbE-like_dom_sf"/>
</dbReference>
<evidence type="ECO:0000256" key="1">
    <source>
        <dbReference type="SAM" id="MobiDB-lite"/>
    </source>
</evidence>
<keyword evidence="3" id="KW-1185">Reference proteome</keyword>
<dbReference type="Proteomes" id="UP001056201">
    <property type="component" value="Chromosome 1"/>
</dbReference>
<dbReference type="RefSeq" id="WP_250195224.1">
    <property type="nucleotide sequence ID" value="NZ_CP097635.1"/>
</dbReference>
<dbReference type="Pfam" id="PF02585">
    <property type="entry name" value="PIG-L"/>
    <property type="match status" value="1"/>
</dbReference>
<dbReference type="Gene3D" id="3.40.50.10320">
    <property type="entry name" value="LmbE-like"/>
    <property type="match status" value="1"/>
</dbReference>
<feature type="region of interest" description="Disordered" evidence="1">
    <location>
        <begin position="81"/>
        <end position="102"/>
    </location>
</feature>
<reference evidence="2" key="1">
    <citation type="submission" date="2022-05" db="EMBL/GenBank/DDBJ databases">
        <title>An RpoN-dependent PEP-CTERM gene is involved in floc formation of an Aquincola tertiaricarbonis strain.</title>
        <authorList>
            <person name="Qiu D."/>
            <person name="Xia M."/>
        </authorList>
    </citation>
    <scope>NUCLEOTIDE SEQUENCE</scope>
    <source>
        <strain evidence="2">RN12</strain>
    </source>
</reference>
<organism evidence="2 3">
    <name type="scientific">Aquincola tertiaricarbonis</name>
    <dbReference type="NCBI Taxonomy" id="391953"/>
    <lineage>
        <taxon>Bacteria</taxon>
        <taxon>Pseudomonadati</taxon>
        <taxon>Pseudomonadota</taxon>
        <taxon>Betaproteobacteria</taxon>
        <taxon>Burkholderiales</taxon>
        <taxon>Sphaerotilaceae</taxon>
        <taxon>Aquincola</taxon>
    </lineage>
</organism>
<evidence type="ECO:0000313" key="2">
    <source>
        <dbReference type="EMBL" id="URI06959.1"/>
    </source>
</evidence>
<dbReference type="PANTHER" id="PTHR12993:SF29">
    <property type="entry name" value="BLR3841 PROTEIN"/>
    <property type="match status" value="1"/>
</dbReference>
<dbReference type="EMBL" id="CP097635">
    <property type="protein sequence ID" value="URI06959.1"/>
    <property type="molecule type" value="Genomic_DNA"/>
</dbReference>
<dbReference type="PANTHER" id="PTHR12993">
    <property type="entry name" value="N-ACETYLGLUCOSAMINYL-PHOSPHATIDYLINOSITOL DE-N-ACETYLASE-RELATED"/>
    <property type="match status" value="1"/>
</dbReference>
<gene>
    <name evidence="2" type="ORF">MW290_13795</name>
</gene>
<dbReference type="InterPro" id="IPR003737">
    <property type="entry name" value="GlcNAc_PI_deacetylase-related"/>
</dbReference>
<accession>A0ABY4S6W0</accession>
<protein>
    <submittedName>
        <fullName evidence="2">PIG-L family deacetylase</fullName>
    </submittedName>
</protein>
<evidence type="ECO:0000313" key="3">
    <source>
        <dbReference type="Proteomes" id="UP001056201"/>
    </source>
</evidence>